<feature type="compositionally biased region" description="Basic and acidic residues" evidence="9">
    <location>
        <begin position="327"/>
        <end position="339"/>
    </location>
</feature>
<keyword evidence="4" id="KW-0418">Kinase</keyword>
<dbReference type="PRINTS" id="PR00109">
    <property type="entry name" value="TYRKINASE"/>
</dbReference>
<reference evidence="11" key="1">
    <citation type="submission" date="2020-11" db="EMBL/GenBank/DDBJ databases">
        <authorList>
            <person name="Tran Van P."/>
        </authorList>
    </citation>
    <scope>NUCLEOTIDE SEQUENCE</scope>
</reference>
<dbReference type="SMART" id="SM00219">
    <property type="entry name" value="TyrKc"/>
    <property type="match status" value="1"/>
</dbReference>
<gene>
    <name evidence="11" type="ORF">DSTB1V02_LOCUS13801</name>
</gene>
<evidence type="ECO:0000256" key="2">
    <source>
        <dbReference type="ARBA" id="ARBA00022679"/>
    </source>
</evidence>
<dbReference type="PANTHER" id="PTHR24416">
    <property type="entry name" value="TYROSINE-PROTEIN KINASE RECEPTOR"/>
    <property type="match status" value="1"/>
</dbReference>
<evidence type="ECO:0000259" key="10">
    <source>
        <dbReference type="PROSITE" id="PS50011"/>
    </source>
</evidence>
<dbReference type="PROSITE" id="PS50011">
    <property type="entry name" value="PROTEIN_KINASE_DOM"/>
    <property type="match status" value="1"/>
</dbReference>
<evidence type="ECO:0000256" key="1">
    <source>
        <dbReference type="ARBA" id="ARBA00004308"/>
    </source>
</evidence>
<sequence>MYLQSQSFSELYIPKGDLMIIMEYCLGNLRDYLKMHQKLFNPNDKYYLESLSEGLTEPYCSCDLEYLTFQVSKGMEYLESRKIVHRDLAARNVLLSKNFIAKISDFGLSRNTYAKNEYIGKFGYIPYKWMALESLFDGIFTSKSDVWAFGVLVWETFSLGETPYGDAGVEVLDRIKKGYRLEAPKHAEEKHYKTMEKCWYLDPRERPTFFDLSRLLQPMLSKSQRMHYAEQYGPFSYANEEFFQVNHDLLEMTTTVEPEDENVPQLRIADPLEQNVEPDPFHVAVSDSDNPSPINCQNQENVADPRAQVDLQQWNRVEEAPSSDMANHGETRLTDPDEELKKHIQYKQWCAEPKNE</sequence>
<evidence type="ECO:0000256" key="6">
    <source>
        <dbReference type="ARBA" id="ARBA00023136"/>
    </source>
</evidence>
<keyword evidence="6" id="KW-0472">Membrane</keyword>
<evidence type="ECO:0000256" key="4">
    <source>
        <dbReference type="ARBA" id="ARBA00022777"/>
    </source>
</evidence>
<protein>
    <recommendedName>
        <fullName evidence="10">Protein kinase domain-containing protein</fullName>
    </recommendedName>
</protein>
<dbReference type="GO" id="GO:0050793">
    <property type="term" value="P:regulation of developmental process"/>
    <property type="evidence" value="ECO:0007669"/>
    <property type="project" value="UniProtKB-ARBA"/>
</dbReference>
<keyword evidence="2" id="KW-0808">Transferase</keyword>
<accession>A0A7R9AH66</accession>
<evidence type="ECO:0000256" key="9">
    <source>
        <dbReference type="SAM" id="MobiDB-lite"/>
    </source>
</evidence>
<dbReference type="GO" id="GO:0004714">
    <property type="term" value="F:transmembrane receptor protein tyrosine kinase activity"/>
    <property type="evidence" value="ECO:0007669"/>
    <property type="project" value="UniProtKB-EC"/>
</dbReference>
<dbReference type="CDD" id="cd00192">
    <property type="entry name" value="PTKc"/>
    <property type="match status" value="1"/>
</dbReference>
<dbReference type="InterPro" id="IPR000719">
    <property type="entry name" value="Prot_kinase_dom"/>
</dbReference>
<dbReference type="GO" id="GO:0012505">
    <property type="term" value="C:endomembrane system"/>
    <property type="evidence" value="ECO:0007669"/>
    <property type="project" value="UniProtKB-SubCell"/>
</dbReference>
<keyword evidence="7" id="KW-0829">Tyrosine-protein kinase</keyword>
<keyword evidence="12" id="KW-1185">Reference proteome</keyword>
<comment type="subcellular location">
    <subcellularLocation>
        <location evidence="1">Endomembrane system</location>
    </subcellularLocation>
</comment>
<feature type="region of interest" description="Disordered" evidence="9">
    <location>
        <begin position="318"/>
        <end position="339"/>
    </location>
</feature>
<keyword evidence="3" id="KW-0547">Nucleotide-binding</keyword>
<dbReference type="GO" id="GO:0005524">
    <property type="term" value="F:ATP binding"/>
    <property type="evidence" value="ECO:0007669"/>
    <property type="project" value="UniProtKB-KW"/>
</dbReference>
<evidence type="ECO:0000313" key="12">
    <source>
        <dbReference type="Proteomes" id="UP000677054"/>
    </source>
</evidence>
<dbReference type="InterPro" id="IPR001245">
    <property type="entry name" value="Ser-Thr/Tyr_kinase_cat_dom"/>
</dbReference>
<dbReference type="GO" id="GO:0007169">
    <property type="term" value="P:cell surface receptor protein tyrosine kinase signaling pathway"/>
    <property type="evidence" value="ECO:0007669"/>
    <property type="project" value="TreeGrafter"/>
</dbReference>
<evidence type="ECO:0000313" key="11">
    <source>
        <dbReference type="EMBL" id="CAD7254055.1"/>
    </source>
</evidence>
<dbReference type="InterPro" id="IPR020635">
    <property type="entry name" value="Tyr_kinase_cat_dom"/>
</dbReference>
<dbReference type="SUPFAM" id="SSF56112">
    <property type="entry name" value="Protein kinase-like (PK-like)"/>
    <property type="match status" value="1"/>
</dbReference>
<feature type="domain" description="Protein kinase" evidence="10">
    <location>
        <begin position="1"/>
        <end position="220"/>
    </location>
</feature>
<dbReference type="FunFam" id="1.10.510.10:FF:001512">
    <property type="entry name" value="Receptor tyrosine-protein kinase erbB-2"/>
    <property type="match status" value="1"/>
</dbReference>
<proteinExistence type="predicted"/>
<dbReference type="PROSITE" id="PS00109">
    <property type="entry name" value="PROTEIN_KINASE_TYR"/>
    <property type="match status" value="1"/>
</dbReference>
<dbReference type="GO" id="GO:0005886">
    <property type="term" value="C:plasma membrane"/>
    <property type="evidence" value="ECO:0007669"/>
    <property type="project" value="TreeGrafter"/>
</dbReference>
<dbReference type="Gene3D" id="1.10.510.10">
    <property type="entry name" value="Transferase(Phosphotransferase) domain 1"/>
    <property type="match status" value="1"/>
</dbReference>
<dbReference type="GO" id="GO:0030182">
    <property type="term" value="P:neuron differentiation"/>
    <property type="evidence" value="ECO:0007669"/>
    <property type="project" value="UniProtKB-ARBA"/>
</dbReference>
<dbReference type="InterPro" id="IPR011009">
    <property type="entry name" value="Kinase-like_dom_sf"/>
</dbReference>
<keyword evidence="5" id="KW-0067">ATP-binding</keyword>
<dbReference type="EMBL" id="LR907155">
    <property type="protein sequence ID" value="CAD7254055.1"/>
    <property type="molecule type" value="Genomic_DNA"/>
</dbReference>
<comment type="catalytic activity">
    <reaction evidence="8">
        <text>L-tyrosyl-[protein] + ATP = O-phospho-L-tyrosyl-[protein] + ADP + H(+)</text>
        <dbReference type="Rhea" id="RHEA:10596"/>
        <dbReference type="Rhea" id="RHEA-COMP:10136"/>
        <dbReference type="Rhea" id="RHEA-COMP:20101"/>
        <dbReference type="ChEBI" id="CHEBI:15378"/>
        <dbReference type="ChEBI" id="CHEBI:30616"/>
        <dbReference type="ChEBI" id="CHEBI:46858"/>
        <dbReference type="ChEBI" id="CHEBI:61978"/>
        <dbReference type="ChEBI" id="CHEBI:456216"/>
        <dbReference type="EC" id="2.7.10.1"/>
    </reaction>
</comment>
<dbReference type="InterPro" id="IPR050122">
    <property type="entry name" value="RTK"/>
</dbReference>
<dbReference type="PANTHER" id="PTHR24416:SF611">
    <property type="entry name" value="TYROSINE-PROTEIN KINASE TRANSMEMBRANE RECEPTOR ROR"/>
    <property type="match status" value="1"/>
</dbReference>
<dbReference type="Proteomes" id="UP000677054">
    <property type="component" value="Unassembled WGS sequence"/>
</dbReference>
<dbReference type="EMBL" id="CAJPEV010007638">
    <property type="protein sequence ID" value="CAG0904862.1"/>
    <property type="molecule type" value="Genomic_DNA"/>
</dbReference>
<dbReference type="GO" id="GO:0048468">
    <property type="term" value="P:cell development"/>
    <property type="evidence" value="ECO:0007669"/>
    <property type="project" value="UniProtKB-ARBA"/>
</dbReference>
<dbReference type="GO" id="GO:0043235">
    <property type="term" value="C:receptor complex"/>
    <property type="evidence" value="ECO:0007669"/>
    <property type="project" value="TreeGrafter"/>
</dbReference>
<dbReference type="AlphaFoldDB" id="A0A7R9AH66"/>
<dbReference type="Pfam" id="PF07714">
    <property type="entry name" value="PK_Tyr_Ser-Thr"/>
    <property type="match status" value="1"/>
</dbReference>
<organism evidence="11">
    <name type="scientific">Darwinula stevensoni</name>
    <dbReference type="NCBI Taxonomy" id="69355"/>
    <lineage>
        <taxon>Eukaryota</taxon>
        <taxon>Metazoa</taxon>
        <taxon>Ecdysozoa</taxon>
        <taxon>Arthropoda</taxon>
        <taxon>Crustacea</taxon>
        <taxon>Oligostraca</taxon>
        <taxon>Ostracoda</taxon>
        <taxon>Podocopa</taxon>
        <taxon>Podocopida</taxon>
        <taxon>Darwinulocopina</taxon>
        <taxon>Darwinuloidea</taxon>
        <taxon>Darwinulidae</taxon>
        <taxon>Darwinula</taxon>
    </lineage>
</organism>
<evidence type="ECO:0000256" key="5">
    <source>
        <dbReference type="ARBA" id="ARBA00022840"/>
    </source>
</evidence>
<dbReference type="OrthoDB" id="3256376at2759"/>
<evidence type="ECO:0000256" key="7">
    <source>
        <dbReference type="ARBA" id="ARBA00023137"/>
    </source>
</evidence>
<name>A0A7R9AH66_9CRUS</name>
<dbReference type="InterPro" id="IPR008266">
    <property type="entry name" value="Tyr_kinase_AS"/>
</dbReference>
<evidence type="ECO:0000256" key="3">
    <source>
        <dbReference type="ARBA" id="ARBA00022741"/>
    </source>
</evidence>
<evidence type="ECO:0000256" key="8">
    <source>
        <dbReference type="ARBA" id="ARBA00051243"/>
    </source>
</evidence>
<dbReference type="GO" id="GO:0051130">
    <property type="term" value="P:positive regulation of cellular component organization"/>
    <property type="evidence" value="ECO:0007669"/>
    <property type="project" value="UniProtKB-ARBA"/>
</dbReference>